<dbReference type="Proteomes" id="UP001454036">
    <property type="component" value="Unassembled WGS sequence"/>
</dbReference>
<evidence type="ECO:0000313" key="2">
    <source>
        <dbReference type="EMBL" id="GAA0157698.1"/>
    </source>
</evidence>
<gene>
    <name evidence="2" type="ORF">LIER_14910</name>
</gene>
<dbReference type="AlphaFoldDB" id="A0AAV3Q5F7"/>
<feature type="compositionally biased region" description="Low complexity" evidence="1">
    <location>
        <begin position="89"/>
        <end position="101"/>
    </location>
</feature>
<sequence>MFIVKYVQFKEEVFPLAKPCLLGSGPTVSTTPSSPYAMAQIPSAISPPLVSTQPSLSLSSPLVSHVPVSPAPTSSSQVSPPSNPPAPPQSVQTSPSPSHQPLPQTHLASPISILPYRLLSTTNSLKPRKIYDSSINMTSSQILIEPTCFTQANQFMLWRASMQDEINAMIQTNT</sequence>
<name>A0AAV3Q5F7_LITER</name>
<accession>A0AAV3Q5F7</accession>
<evidence type="ECO:0000313" key="3">
    <source>
        <dbReference type="Proteomes" id="UP001454036"/>
    </source>
</evidence>
<keyword evidence="3" id="KW-1185">Reference proteome</keyword>
<feature type="compositionally biased region" description="Low complexity" evidence="1">
    <location>
        <begin position="67"/>
        <end position="80"/>
    </location>
</feature>
<comment type="caution">
    <text evidence="2">The sequence shown here is derived from an EMBL/GenBank/DDBJ whole genome shotgun (WGS) entry which is preliminary data.</text>
</comment>
<dbReference type="EMBL" id="BAABME010003165">
    <property type="protein sequence ID" value="GAA0157698.1"/>
    <property type="molecule type" value="Genomic_DNA"/>
</dbReference>
<reference evidence="2 3" key="1">
    <citation type="submission" date="2024-01" db="EMBL/GenBank/DDBJ databases">
        <title>The complete chloroplast genome sequence of Lithospermum erythrorhizon: insights into the phylogenetic relationship among Boraginaceae species and the maternal lineages of purple gromwells.</title>
        <authorList>
            <person name="Okada T."/>
            <person name="Watanabe K."/>
        </authorList>
    </citation>
    <scope>NUCLEOTIDE SEQUENCE [LARGE SCALE GENOMIC DNA]</scope>
</reference>
<evidence type="ECO:0000256" key="1">
    <source>
        <dbReference type="SAM" id="MobiDB-lite"/>
    </source>
</evidence>
<feature type="region of interest" description="Disordered" evidence="1">
    <location>
        <begin position="67"/>
        <end position="105"/>
    </location>
</feature>
<proteinExistence type="predicted"/>
<protein>
    <submittedName>
        <fullName evidence="2">Uncharacterized protein</fullName>
    </submittedName>
</protein>
<organism evidence="2 3">
    <name type="scientific">Lithospermum erythrorhizon</name>
    <name type="common">Purple gromwell</name>
    <name type="synonym">Lithospermum officinale var. erythrorhizon</name>
    <dbReference type="NCBI Taxonomy" id="34254"/>
    <lineage>
        <taxon>Eukaryota</taxon>
        <taxon>Viridiplantae</taxon>
        <taxon>Streptophyta</taxon>
        <taxon>Embryophyta</taxon>
        <taxon>Tracheophyta</taxon>
        <taxon>Spermatophyta</taxon>
        <taxon>Magnoliopsida</taxon>
        <taxon>eudicotyledons</taxon>
        <taxon>Gunneridae</taxon>
        <taxon>Pentapetalae</taxon>
        <taxon>asterids</taxon>
        <taxon>lamiids</taxon>
        <taxon>Boraginales</taxon>
        <taxon>Boraginaceae</taxon>
        <taxon>Boraginoideae</taxon>
        <taxon>Lithospermeae</taxon>
        <taxon>Lithospermum</taxon>
    </lineage>
</organism>